<reference evidence="2" key="2">
    <citation type="submission" date="2020-10" db="EMBL/GenBank/DDBJ databases">
        <authorList>
            <person name="Cooper E.A."/>
            <person name="Brenton Z.W."/>
            <person name="Flinn B.S."/>
            <person name="Jenkins J."/>
            <person name="Shu S."/>
            <person name="Flowers D."/>
            <person name="Luo F."/>
            <person name="Wang Y."/>
            <person name="Xia P."/>
            <person name="Barry K."/>
            <person name="Daum C."/>
            <person name="Lipzen A."/>
            <person name="Yoshinaga Y."/>
            <person name="Schmutz J."/>
            <person name="Saski C."/>
            <person name="Vermerris W."/>
            <person name="Kresovich S."/>
        </authorList>
    </citation>
    <scope>NUCLEOTIDE SEQUENCE</scope>
</reference>
<evidence type="ECO:0000313" key="2">
    <source>
        <dbReference type="EMBL" id="KAG0539898.1"/>
    </source>
</evidence>
<sequence length="109" mass="10946">MGVVGVGGTSSSCRGCRNLAEVVVGVEVGGIDEHGAGMRSSWSRPSLCGGTCRSRRRAPSPSLPHQSAGPDGSRPQGNGCSLEELREVRGVADLARPSISLSTATGGAA</sequence>
<evidence type="ECO:0000256" key="1">
    <source>
        <dbReference type="SAM" id="MobiDB-lite"/>
    </source>
</evidence>
<reference evidence="2" key="1">
    <citation type="journal article" date="2019" name="BMC Genomics">
        <title>A new reference genome for Sorghum bicolor reveals high levels of sequence similarity between sweet and grain genotypes: implications for the genetics of sugar metabolism.</title>
        <authorList>
            <person name="Cooper E.A."/>
            <person name="Brenton Z.W."/>
            <person name="Flinn B.S."/>
            <person name="Jenkins J."/>
            <person name="Shu S."/>
            <person name="Flowers D."/>
            <person name="Luo F."/>
            <person name="Wang Y."/>
            <person name="Xia P."/>
            <person name="Barry K."/>
            <person name="Daum C."/>
            <person name="Lipzen A."/>
            <person name="Yoshinaga Y."/>
            <person name="Schmutz J."/>
            <person name="Saski C."/>
            <person name="Vermerris W."/>
            <person name="Kresovich S."/>
        </authorList>
    </citation>
    <scope>NUCLEOTIDE SEQUENCE</scope>
</reference>
<dbReference type="AlphaFoldDB" id="A0A921RHS5"/>
<name>A0A921RHS5_SORBI</name>
<accession>A0A921RHS5</accession>
<protein>
    <submittedName>
        <fullName evidence="2">Uncharacterized protein</fullName>
    </submittedName>
</protein>
<proteinExistence type="predicted"/>
<organism evidence="2 3">
    <name type="scientific">Sorghum bicolor</name>
    <name type="common">Sorghum</name>
    <name type="synonym">Sorghum vulgare</name>
    <dbReference type="NCBI Taxonomy" id="4558"/>
    <lineage>
        <taxon>Eukaryota</taxon>
        <taxon>Viridiplantae</taxon>
        <taxon>Streptophyta</taxon>
        <taxon>Embryophyta</taxon>
        <taxon>Tracheophyta</taxon>
        <taxon>Spermatophyta</taxon>
        <taxon>Magnoliopsida</taxon>
        <taxon>Liliopsida</taxon>
        <taxon>Poales</taxon>
        <taxon>Poaceae</taxon>
        <taxon>PACMAD clade</taxon>
        <taxon>Panicoideae</taxon>
        <taxon>Andropogonodae</taxon>
        <taxon>Andropogoneae</taxon>
        <taxon>Sorghinae</taxon>
        <taxon>Sorghum</taxon>
    </lineage>
</organism>
<feature type="region of interest" description="Disordered" evidence="1">
    <location>
        <begin position="33"/>
        <end position="81"/>
    </location>
</feature>
<gene>
    <name evidence="2" type="ORF">BDA96_03G361900</name>
</gene>
<dbReference type="EMBL" id="CM027682">
    <property type="protein sequence ID" value="KAG0539898.1"/>
    <property type="molecule type" value="Genomic_DNA"/>
</dbReference>
<comment type="caution">
    <text evidence="2">The sequence shown here is derived from an EMBL/GenBank/DDBJ whole genome shotgun (WGS) entry which is preliminary data.</text>
</comment>
<evidence type="ECO:0000313" key="3">
    <source>
        <dbReference type="Proteomes" id="UP000807115"/>
    </source>
</evidence>
<dbReference type="Proteomes" id="UP000807115">
    <property type="component" value="Chromosome 3"/>
</dbReference>